<accession>A0ABW3DLA0</accession>
<evidence type="ECO:0000256" key="1">
    <source>
        <dbReference type="SAM" id="Phobius"/>
    </source>
</evidence>
<evidence type="ECO:0000313" key="2">
    <source>
        <dbReference type="EMBL" id="MFD0883764.1"/>
    </source>
</evidence>
<keyword evidence="1" id="KW-0812">Transmembrane</keyword>
<protein>
    <submittedName>
        <fullName evidence="2">Uncharacterized protein</fullName>
    </submittedName>
</protein>
<comment type="caution">
    <text evidence="2">The sequence shown here is derived from an EMBL/GenBank/DDBJ whole genome shotgun (WGS) entry which is preliminary data.</text>
</comment>
<dbReference type="EMBL" id="JBHTHX010000070">
    <property type="protein sequence ID" value="MFD0883764.1"/>
    <property type="molecule type" value="Genomic_DNA"/>
</dbReference>
<organism evidence="2 3">
    <name type="scientific">Streptosporangium algeriense</name>
    <dbReference type="NCBI Taxonomy" id="1682748"/>
    <lineage>
        <taxon>Bacteria</taxon>
        <taxon>Bacillati</taxon>
        <taxon>Actinomycetota</taxon>
        <taxon>Actinomycetes</taxon>
        <taxon>Streptosporangiales</taxon>
        <taxon>Streptosporangiaceae</taxon>
        <taxon>Streptosporangium</taxon>
    </lineage>
</organism>
<dbReference type="Proteomes" id="UP001597024">
    <property type="component" value="Unassembled WGS sequence"/>
</dbReference>
<keyword evidence="1" id="KW-0472">Membrane</keyword>
<reference evidence="3" key="1">
    <citation type="journal article" date="2019" name="Int. J. Syst. Evol. Microbiol.">
        <title>The Global Catalogue of Microorganisms (GCM) 10K type strain sequencing project: providing services to taxonomists for standard genome sequencing and annotation.</title>
        <authorList>
            <consortium name="The Broad Institute Genomics Platform"/>
            <consortium name="The Broad Institute Genome Sequencing Center for Infectious Disease"/>
            <person name="Wu L."/>
            <person name="Ma J."/>
        </authorList>
    </citation>
    <scope>NUCLEOTIDE SEQUENCE [LARGE SCALE GENOMIC DNA]</scope>
    <source>
        <strain evidence="3">CCUG 62974</strain>
    </source>
</reference>
<feature type="transmembrane region" description="Helical" evidence="1">
    <location>
        <begin position="20"/>
        <end position="42"/>
    </location>
</feature>
<keyword evidence="1" id="KW-1133">Transmembrane helix</keyword>
<proteinExistence type="predicted"/>
<evidence type="ECO:0000313" key="3">
    <source>
        <dbReference type="Proteomes" id="UP001597024"/>
    </source>
</evidence>
<sequence>MSNAQESGSASEKSFWRSHSATLIGAAATVLAAMIALVAVYFPRPGEEARADPPTVRRQEELKFEPGEAYDLDSLAADWVPTRGAWFGQDAGYVVGGAHDWIVGLNAKFGESGDSVAALDPRTPKSFDSCVKADYGAKKFAPRDNKINPERAVCVLTTEERYALVEIVGMAQTTLVTRVTVWEKR</sequence>
<keyword evidence="3" id="KW-1185">Reference proteome</keyword>
<gene>
    <name evidence="2" type="ORF">ACFQ08_04235</name>
</gene>
<name>A0ABW3DLA0_9ACTN</name>